<dbReference type="NCBIfam" id="TIGR00254">
    <property type="entry name" value="GGDEF"/>
    <property type="match status" value="1"/>
</dbReference>
<dbReference type="GO" id="GO:0043709">
    <property type="term" value="P:cell adhesion involved in single-species biofilm formation"/>
    <property type="evidence" value="ECO:0007669"/>
    <property type="project" value="TreeGrafter"/>
</dbReference>
<sequence length="340" mass="39734">MKSKSKKQLLFLFLIIGVVLFLKECAYEMHCSSLLILSFGFFFLALFTFFIFDSMRNEEQKDYYKSIIDNSGALILITDSSRIIDANREFLEFFHLSSFKELKAKELCAFFQQEESDKQKECFEYITNLAKRDERLQVRLDQETYYFKLKVSQIKAKKDLFCISMIDATIEQRYLSEYKRTTLTDMLTGAYNKRFFEDKIDEEMLLADRYNRHFSLILIDIDHFEKINEKYGHEMGDKLLIEFVELIKKNTRSLDVLCRIRGKEFAIVLPEITLDGSVKTAKKLNKLIKEKLSLQTGITVTASFGVVEYIKGESKENIYNRANNALYNAKVSGNDCVVMG</sequence>
<dbReference type="InterPro" id="IPR000014">
    <property type="entry name" value="PAS"/>
</dbReference>
<dbReference type="EMBL" id="FPHB01000041">
    <property type="protein sequence ID" value="SFV57740.1"/>
    <property type="molecule type" value="Genomic_DNA"/>
</dbReference>
<dbReference type="PROSITE" id="PS50887">
    <property type="entry name" value="GGDEF"/>
    <property type="match status" value="1"/>
</dbReference>
<feature type="domain" description="GGDEF" evidence="2">
    <location>
        <begin position="212"/>
        <end position="340"/>
    </location>
</feature>
<evidence type="ECO:0000313" key="3">
    <source>
        <dbReference type="EMBL" id="SFV57740.1"/>
    </source>
</evidence>
<dbReference type="Gene3D" id="3.30.450.20">
    <property type="entry name" value="PAS domain"/>
    <property type="match status" value="1"/>
</dbReference>
<gene>
    <name evidence="3" type="ORF">MNB_SM-7-1409</name>
</gene>
<feature type="transmembrane region" description="Helical" evidence="1">
    <location>
        <begin position="35"/>
        <end position="52"/>
    </location>
</feature>
<dbReference type="GO" id="GO:1902201">
    <property type="term" value="P:negative regulation of bacterial-type flagellum-dependent cell motility"/>
    <property type="evidence" value="ECO:0007669"/>
    <property type="project" value="TreeGrafter"/>
</dbReference>
<keyword evidence="1" id="KW-1133">Transmembrane helix</keyword>
<dbReference type="SUPFAM" id="SSF55073">
    <property type="entry name" value="Nucleotide cyclase"/>
    <property type="match status" value="1"/>
</dbReference>
<dbReference type="InterPro" id="IPR043128">
    <property type="entry name" value="Rev_trsase/Diguanyl_cyclase"/>
</dbReference>
<accession>A0A1W1BVW9</accession>
<organism evidence="3">
    <name type="scientific">hydrothermal vent metagenome</name>
    <dbReference type="NCBI Taxonomy" id="652676"/>
    <lineage>
        <taxon>unclassified sequences</taxon>
        <taxon>metagenomes</taxon>
        <taxon>ecological metagenomes</taxon>
    </lineage>
</organism>
<dbReference type="SMART" id="SM00267">
    <property type="entry name" value="GGDEF"/>
    <property type="match status" value="1"/>
</dbReference>
<dbReference type="InterPro" id="IPR029787">
    <property type="entry name" value="Nucleotide_cyclase"/>
</dbReference>
<dbReference type="PANTHER" id="PTHR45138:SF9">
    <property type="entry name" value="DIGUANYLATE CYCLASE DGCM-RELATED"/>
    <property type="match status" value="1"/>
</dbReference>
<dbReference type="FunFam" id="3.30.70.270:FF:000001">
    <property type="entry name" value="Diguanylate cyclase domain protein"/>
    <property type="match status" value="1"/>
</dbReference>
<proteinExistence type="predicted"/>
<dbReference type="CDD" id="cd01949">
    <property type="entry name" value="GGDEF"/>
    <property type="match status" value="1"/>
</dbReference>
<protein>
    <recommendedName>
        <fullName evidence="2">GGDEF domain-containing protein</fullName>
    </recommendedName>
</protein>
<dbReference type="InterPro" id="IPR050469">
    <property type="entry name" value="Diguanylate_Cyclase"/>
</dbReference>
<dbReference type="Gene3D" id="3.30.70.270">
    <property type="match status" value="1"/>
</dbReference>
<dbReference type="AlphaFoldDB" id="A0A1W1BVW9"/>
<evidence type="ECO:0000256" key="1">
    <source>
        <dbReference type="SAM" id="Phobius"/>
    </source>
</evidence>
<dbReference type="InterPro" id="IPR000160">
    <property type="entry name" value="GGDEF_dom"/>
</dbReference>
<name>A0A1W1BVW9_9ZZZZ</name>
<dbReference type="GO" id="GO:0005886">
    <property type="term" value="C:plasma membrane"/>
    <property type="evidence" value="ECO:0007669"/>
    <property type="project" value="TreeGrafter"/>
</dbReference>
<evidence type="ECO:0000259" key="2">
    <source>
        <dbReference type="PROSITE" id="PS50887"/>
    </source>
</evidence>
<dbReference type="Pfam" id="PF00990">
    <property type="entry name" value="GGDEF"/>
    <property type="match status" value="1"/>
</dbReference>
<reference evidence="3" key="1">
    <citation type="submission" date="2016-10" db="EMBL/GenBank/DDBJ databases">
        <authorList>
            <person name="de Groot N.N."/>
        </authorList>
    </citation>
    <scope>NUCLEOTIDE SEQUENCE</scope>
</reference>
<dbReference type="Pfam" id="PF13188">
    <property type="entry name" value="PAS_8"/>
    <property type="match status" value="1"/>
</dbReference>
<dbReference type="GO" id="GO:0052621">
    <property type="term" value="F:diguanylate cyclase activity"/>
    <property type="evidence" value="ECO:0007669"/>
    <property type="project" value="TreeGrafter"/>
</dbReference>
<dbReference type="NCBIfam" id="TIGR00229">
    <property type="entry name" value="sensory_box"/>
    <property type="match status" value="1"/>
</dbReference>
<dbReference type="PANTHER" id="PTHR45138">
    <property type="entry name" value="REGULATORY COMPONENTS OF SENSORY TRANSDUCTION SYSTEM"/>
    <property type="match status" value="1"/>
</dbReference>
<keyword evidence="1" id="KW-0812">Transmembrane</keyword>
<keyword evidence="1" id="KW-0472">Membrane</keyword>